<protein>
    <submittedName>
        <fullName evidence="3">Uncharacterized protein</fullName>
    </submittedName>
</protein>
<feature type="signal peptide" evidence="2">
    <location>
        <begin position="1"/>
        <end position="20"/>
    </location>
</feature>
<evidence type="ECO:0000256" key="1">
    <source>
        <dbReference type="SAM" id="MobiDB-lite"/>
    </source>
</evidence>
<accession>A0A4U5N2N0</accession>
<evidence type="ECO:0000256" key="2">
    <source>
        <dbReference type="SAM" id="SignalP"/>
    </source>
</evidence>
<keyword evidence="2" id="KW-0732">Signal</keyword>
<organism evidence="3 4">
    <name type="scientific">Steinernema carpocapsae</name>
    <name type="common">Entomopathogenic nematode</name>
    <dbReference type="NCBI Taxonomy" id="34508"/>
    <lineage>
        <taxon>Eukaryota</taxon>
        <taxon>Metazoa</taxon>
        <taxon>Ecdysozoa</taxon>
        <taxon>Nematoda</taxon>
        <taxon>Chromadorea</taxon>
        <taxon>Rhabditida</taxon>
        <taxon>Tylenchina</taxon>
        <taxon>Panagrolaimomorpha</taxon>
        <taxon>Strongyloidoidea</taxon>
        <taxon>Steinernematidae</taxon>
        <taxon>Steinernema</taxon>
    </lineage>
</organism>
<dbReference type="EMBL" id="AZBU02000005">
    <property type="protein sequence ID" value="TKR76666.1"/>
    <property type="molecule type" value="Genomic_DNA"/>
</dbReference>
<proteinExistence type="predicted"/>
<dbReference type="OrthoDB" id="3317725at2759"/>
<feature type="compositionally biased region" description="Basic residues" evidence="1">
    <location>
        <begin position="117"/>
        <end position="127"/>
    </location>
</feature>
<name>A0A4U5N2N0_STECR</name>
<feature type="region of interest" description="Disordered" evidence="1">
    <location>
        <begin position="112"/>
        <end position="134"/>
    </location>
</feature>
<dbReference type="Proteomes" id="UP000298663">
    <property type="component" value="Unassembled WGS sequence"/>
</dbReference>
<evidence type="ECO:0000313" key="3">
    <source>
        <dbReference type="EMBL" id="TKR76666.1"/>
    </source>
</evidence>
<comment type="caution">
    <text evidence="3">The sequence shown here is derived from an EMBL/GenBank/DDBJ whole genome shotgun (WGS) entry which is preliminary data.</text>
</comment>
<reference evidence="3 4" key="2">
    <citation type="journal article" date="2019" name="G3 (Bethesda)">
        <title>Hybrid Assembly of the Genome of the Entomopathogenic Nematode Steinernema carpocapsae Identifies the X-Chromosome.</title>
        <authorList>
            <person name="Serra L."/>
            <person name="Macchietto M."/>
            <person name="Macias-Munoz A."/>
            <person name="McGill C.J."/>
            <person name="Rodriguez I.M."/>
            <person name="Rodriguez B."/>
            <person name="Murad R."/>
            <person name="Mortazavi A."/>
        </authorList>
    </citation>
    <scope>NUCLEOTIDE SEQUENCE [LARGE SCALE GENOMIC DNA]</scope>
    <source>
        <strain evidence="3 4">ALL</strain>
    </source>
</reference>
<gene>
    <name evidence="3" type="ORF">L596_017775</name>
</gene>
<sequence length="134" mass="13770">MARFFFAAVLVGLVVLQIHADLAADLKPIMQMAKPTCVAIKKGSKAAATNVKAAVQNVGAAAQQCGNAGAKICSDATVGAGKTVADAPKRAYQLIKQLEKKGPIATVLKILFGPPPKSKKGGKKGRKAASSEED</sequence>
<keyword evidence="4" id="KW-1185">Reference proteome</keyword>
<feature type="chain" id="PRO_5020276618" evidence="2">
    <location>
        <begin position="21"/>
        <end position="134"/>
    </location>
</feature>
<reference evidence="3 4" key="1">
    <citation type="journal article" date="2015" name="Genome Biol.">
        <title>Comparative genomics of Steinernema reveals deeply conserved gene regulatory networks.</title>
        <authorList>
            <person name="Dillman A.R."/>
            <person name="Macchietto M."/>
            <person name="Porter C.F."/>
            <person name="Rogers A."/>
            <person name="Williams B."/>
            <person name="Antoshechkin I."/>
            <person name="Lee M.M."/>
            <person name="Goodwin Z."/>
            <person name="Lu X."/>
            <person name="Lewis E.E."/>
            <person name="Goodrich-Blair H."/>
            <person name="Stock S.P."/>
            <person name="Adams B.J."/>
            <person name="Sternberg P.W."/>
            <person name="Mortazavi A."/>
        </authorList>
    </citation>
    <scope>NUCLEOTIDE SEQUENCE [LARGE SCALE GENOMIC DNA]</scope>
    <source>
        <strain evidence="3 4">ALL</strain>
    </source>
</reference>
<evidence type="ECO:0000313" key="4">
    <source>
        <dbReference type="Proteomes" id="UP000298663"/>
    </source>
</evidence>
<dbReference type="AlphaFoldDB" id="A0A4U5N2N0"/>